<dbReference type="AlphaFoldDB" id="A0A8H2VYR8"/>
<protein>
    <submittedName>
        <fullName evidence="1">F3fc5d57-26a0-415a-b892-1cd48685cee8</fullName>
    </submittedName>
</protein>
<dbReference type="OrthoDB" id="3700556at2759"/>
<sequence length="97" mass="10789">MTEYESELTGLEFVANVLQSIKLLVWGDLAVHYLGVPVVHGCYMLGVADDEMEQAASKLADVGFIRQPWSFGSTIDPATRKDDEVFQCYNGFGPRIM</sequence>
<accession>A0A8H2VYR8</accession>
<organism evidence="1 2">
    <name type="scientific">Sclerotinia trifoliorum</name>
    <dbReference type="NCBI Taxonomy" id="28548"/>
    <lineage>
        <taxon>Eukaryota</taxon>
        <taxon>Fungi</taxon>
        <taxon>Dikarya</taxon>
        <taxon>Ascomycota</taxon>
        <taxon>Pezizomycotina</taxon>
        <taxon>Leotiomycetes</taxon>
        <taxon>Helotiales</taxon>
        <taxon>Sclerotiniaceae</taxon>
        <taxon>Sclerotinia</taxon>
    </lineage>
</organism>
<dbReference type="EMBL" id="CAJHIA010000021">
    <property type="protein sequence ID" value="CAD6446574.1"/>
    <property type="molecule type" value="Genomic_DNA"/>
</dbReference>
<keyword evidence="2" id="KW-1185">Reference proteome</keyword>
<reference evidence="1" key="1">
    <citation type="submission" date="2020-10" db="EMBL/GenBank/DDBJ databases">
        <authorList>
            <person name="Kusch S."/>
        </authorList>
    </citation>
    <scope>NUCLEOTIDE SEQUENCE</scope>
    <source>
        <strain evidence="1">SwB9</strain>
    </source>
</reference>
<comment type="caution">
    <text evidence="1">The sequence shown here is derived from an EMBL/GenBank/DDBJ whole genome shotgun (WGS) entry which is preliminary data.</text>
</comment>
<dbReference type="Proteomes" id="UP000624404">
    <property type="component" value="Unassembled WGS sequence"/>
</dbReference>
<evidence type="ECO:0000313" key="2">
    <source>
        <dbReference type="Proteomes" id="UP000624404"/>
    </source>
</evidence>
<evidence type="ECO:0000313" key="1">
    <source>
        <dbReference type="EMBL" id="CAD6446574.1"/>
    </source>
</evidence>
<gene>
    <name evidence="1" type="ORF">SCLTRI_LOCUS6366</name>
</gene>
<proteinExistence type="predicted"/>
<name>A0A8H2VYR8_9HELO</name>